<protein>
    <recommendedName>
        <fullName evidence="1">LRAT domain-containing protein</fullName>
    </recommendedName>
</protein>
<accession>A0ABP7VHR2</accession>
<dbReference type="RefSeq" id="WP_344815688.1">
    <property type="nucleotide sequence ID" value="NZ_BAABCT010000002.1"/>
</dbReference>
<evidence type="ECO:0000313" key="2">
    <source>
        <dbReference type="EMBL" id="GAA4067311.1"/>
    </source>
</evidence>
<sequence>MEKIFDPLLNEKQLNIINKNRFIIQNMNKVSKEIFFKELFEKIESISIFEINTEIGIIKAGDILFRPLEVINSDCNLDFNHYGIFLGELNNEILILDNNQERNIGIVNLETFLSKHNIKKLQIKKKPENIMFSEIIERAKEIQFKHYSLTNFNCAHFANYCITGDNKSDAIKNIVEILTPLLNIFATYLDYKSNYQEINIKKTLKEDSIKIKKIIKNIEELK</sequence>
<dbReference type="EMBL" id="BAABCT010000002">
    <property type="protein sequence ID" value="GAA4067311.1"/>
    <property type="molecule type" value="Genomic_DNA"/>
</dbReference>
<dbReference type="Gene3D" id="3.90.1720.10">
    <property type="entry name" value="endopeptidase domain like (from Nostoc punctiforme)"/>
    <property type="match status" value="1"/>
</dbReference>
<evidence type="ECO:0000259" key="1">
    <source>
        <dbReference type="Pfam" id="PF04970"/>
    </source>
</evidence>
<evidence type="ECO:0000313" key="3">
    <source>
        <dbReference type="Proteomes" id="UP001500367"/>
    </source>
</evidence>
<keyword evidence="3" id="KW-1185">Reference proteome</keyword>
<dbReference type="Proteomes" id="UP001500367">
    <property type="component" value="Unassembled WGS sequence"/>
</dbReference>
<comment type="caution">
    <text evidence="2">The sequence shown here is derived from an EMBL/GenBank/DDBJ whole genome shotgun (WGS) entry which is preliminary data.</text>
</comment>
<dbReference type="Pfam" id="PF04970">
    <property type="entry name" value="LRAT"/>
    <property type="match status" value="1"/>
</dbReference>
<name>A0ABP7VHR2_9FLAO</name>
<feature type="domain" description="LRAT" evidence="1">
    <location>
        <begin position="80"/>
        <end position="166"/>
    </location>
</feature>
<reference evidence="3" key="1">
    <citation type="journal article" date="2019" name="Int. J. Syst. Evol. Microbiol.">
        <title>The Global Catalogue of Microorganisms (GCM) 10K type strain sequencing project: providing services to taxonomists for standard genome sequencing and annotation.</title>
        <authorList>
            <consortium name="The Broad Institute Genomics Platform"/>
            <consortium name="The Broad Institute Genome Sequencing Center for Infectious Disease"/>
            <person name="Wu L."/>
            <person name="Ma J."/>
        </authorList>
    </citation>
    <scope>NUCLEOTIDE SEQUENCE [LARGE SCALE GENOMIC DNA]</scope>
    <source>
        <strain evidence="3">JCM 17069</strain>
    </source>
</reference>
<organism evidence="2 3">
    <name type="scientific">Flavobacterium cheonanense</name>
    <dbReference type="NCBI Taxonomy" id="706183"/>
    <lineage>
        <taxon>Bacteria</taxon>
        <taxon>Pseudomonadati</taxon>
        <taxon>Bacteroidota</taxon>
        <taxon>Flavobacteriia</taxon>
        <taxon>Flavobacteriales</taxon>
        <taxon>Flavobacteriaceae</taxon>
        <taxon>Flavobacterium</taxon>
    </lineage>
</organism>
<dbReference type="InterPro" id="IPR007053">
    <property type="entry name" value="LRAT_dom"/>
</dbReference>
<proteinExistence type="predicted"/>
<gene>
    <name evidence="2" type="ORF">GCM10022389_10360</name>
</gene>